<evidence type="ECO:0000256" key="4">
    <source>
        <dbReference type="ARBA" id="ARBA00022692"/>
    </source>
</evidence>
<feature type="transmembrane region" description="Helical" evidence="7">
    <location>
        <begin position="98"/>
        <end position="123"/>
    </location>
</feature>
<dbReference type="CDD" id="cd06261">
    <property type="entry name" value="TM_PBP2"/>
    <property type="match status" value="1"/>
</dbReference>
<feature type="transmembrane region" description="Helical" evidence="7">
    <location>
        <begin position="173"/>
        <end position="193"/>
    </location>
</feature>
<sequence length="313" mass="33984">MSPGARRFLLRRAGQAAFVIFGVACVTFLVLRLVPGDPARLMVPPGSSEETVQQIRERLGTDDPLLSQFWSYLQGLVQGDLGQSFRHERPVLELVLEAIPATLSLAVTTLLFALLVAVPLGIAAAARPGGLLDRFTLVVSMVGQSLPNFWIGVMLVLLFAVERQWFPAIGNEGAKAYVLPTITLSAVLIAALLRTIRQSMMEALHEDYVRTARAKGVPQRRILLVHALKNASLPLVTVLGLQIGFVFGAAFVVELIFNWPGVGLLTLQAIETRDFPVVQGVVMVVATVFVLANLLVDVAYAYLNPRVRLGLEG</sequence>
<protein>
    <submittedName>
        <fullName evidence="9">Peptide/nickel transport system permease protein</fullName>
    </submittedName>
</protein>
<dbReference type="PROSITE" id="PS51257">
    <property type="entry name" value="PROKAR_LIPOPROTEIN"/>
    <property type="match status" value="1"/>
</dbReference>
<dbReference type="PANTHER" id="PTHR43163:SF6">
    <property type="entry name" value="DIPEPTIDE TRANSPORT SYSTEM PERMEASE PROTEIN DPPB-RELATED"/>
    <property type="match status" value="1"/>
</dbReference>
<dbReference type="PANTHER" id="PTHR43163">
    <property type="entry name" value="DIPEPTIDE TRANSPORT SYSTEM PERMEASE PROTEIN DPPB-RELATED"/>
    <property type="match status" value="1"/>
</dbReference>
<accession>A0A840IDZ9</accession>
<proteinExistence type="inferred from homology"/>
<dbReference type="Pfam" id="PF00528">
    <property type="entry name" value="BPD_transp_1"/>
    <property type="match status" value="1"/>
</dbReference>
<feature type="transmembrane region" description="Helical" evidence="7">
    <location>
        <begin position="277"/>
        <end position="303"/>
    </location>
</feature>
<comment type="caution">
    <text evidence="9">The sequence shown here is derived from an EMBL/GenBank/DDBJ whole genome shotgun (WGS) entry which is preliminary data.</text>
</comment>
<evidence type="ECO:0000259" key="8">
    <source>
        <dbReference type="PROSITE" id="PS50928"/>
    </source>
</evidence>
<evidence type="ECO:0000313" key="10">
    <source>
        <dbReference type="Proteomes" id="UP000585272"/>
    </source>
</evidence>
<evidence type="ECO:0000256" key="6">
    <source>
        <dbReference type="ARBA" id="ARBA00023136"/>
    </source>
</evidence>
<name>A0A840IDZ9_9ACTN</name>
<feature type="transmembrane region" description="Helical" evidence="7">
    <location>
        <begin position="231"/>
        <end position="257"/>
    </location>
</feature>
<dbReference type="Proteomes" id="UP000585272">
    <property type="component" value="Unassembled WGS sequence"/>
</dbReference>
<dbReference type="Pfam" id="PF19300">
    <property type="entry name" value="BPD_transp_1_N"/>
    <property type="match status" value="1"/>
</dbReference>
<dbReference type="GO" id="GO:0055085">
    <property type="term" value="P:transmembrane transport"/>
    <property type="evidence" value="ECO:0007669"/>
    <property type="project" value="InterPro"/>
</dbReference>
<comment type="similarity">
    <text evidence="7">Belongs to the binding-protein-dependent transport system permease family.</text>
</comment>
<evidence type="ECO:0000256" key="3">
    <source>
        <dbReference type="ARBA" id="ARBA00022475"/>
    </source>
</evidence>
<dbReference type="PROSITE" id="PS50928">
    <property type="entry name" value="ABC_TM1"/>
    <property type="match status" value="1"/>
</dbReference>
<feature type="domain" description="ABC transmembrane type-1" evidence="8">
    <location>
        <begin position="99"/>
        <end position="300"/>
    </location>
</feature>
<dbReference type="EMBL" id="JACHNU010000003">
    <property type="protein sequence ID" value="MBB4663002.1"/>
    <property type="molecule type" value="Genomic_DNA"/>
</dbReference>
<gene>
    <name evidence="9" type="ORF">BDZ31_002591</name>
</gene>
<dbReference type="Gene3D" id="1.10.3720.10">
    <property type="entry name" value="MetI-like"/>
    <property type="match status" value="1"/>
</dbReference>
<dbReference type="AlphaFoldDB" id="A0A840IDZ9"/>
<evidence type="ECO:0000256" key="2">
    <source>
        <dbReference type="ARBA" id="ARBA00022448"/>
    </source>
</evidence>
<feature type="transmembrane region" description="Helical" evidence="7">
    <location>
        <begin position="135"/>
        <end position="161"/>
    </location>
</feature>
<keyword evidence="10" id="KW-1185">Reference proteome</keyword>
<keyword evidence="2 7" id="KW-0813">Transport</keyword>
<dbReference type="InterPro" id="IPR045621">
    <property type="entry name" value="BPD_transp_1_N"/>
</dbReference>
<reference evidence="9 10" key="1">
    <citation type="submission" date="2020-08" db="EMBL/GenBank/DDBJ databases">
        <title>Genomic Encyclopedia of Archaeal and Bacterial Type Strains, Phase II (KMG-II): from individual species to whole genera.</title>
        <authorList>
            <person name="Goeker M."/>
        </authorList>
    </citation>
    <scope>NUCLEOTIDE SEQUENCE [LARGE SCALE GENOMIC DNA]</scope>
    <source>
        <strain evidence="9 10">DSM 23288</strain>
    </source>
</reference>
<dbReference type="RefSeq" id="WP_183342667.1">
    <property type="nucleotide sequence ID" value="NZ_JACHNU010000003.1"/>
</dbReference>
<keyword evidence="5 7" id="KW-1133">Transmembrane helix</keyword>
<keyword evidence="6 7" id="KW-0472">Membrane</keyword>
<keyword evidence="3" id="KW-1003">Cell membrane</keyword>
<feature type="transmembrane region" description="Helical" evidence="7">
    <location>
        <begin position="16"/>
        <end position="34"/>
    </location>
</feature>
<dbReference type="InterPro" id="IPR035906">
    <property type="entry name" value="MetI-like_sf"/>
</dbReference>
<dbReference type="GO" id="GO:0005886">
    <property type="term" value="C:plasma membrane"/>
    <property type="evidence" value="ECO:0007669"/>
    <property type="project" value="UniProtKB-SubCell"/>
</dbReference>
<evidence type="ECO:0000256" key="7">
    <source>
        <dbReference type="RuleBase" id="RU363032"/>
    </source>
</evidence>
<evidence type="ECO:0000256" key="1">
    <source>
        <dbReference type="ARBA" id="ARBA00004651"/>
    </source>
</evidence>
<dbReference type="InterPro" id="IPR000515">
    <property type="entry name" value="MetI-like"/>
</dbReference>
<evidence type="ECO:0000313" key="9">
    <source>
        <dbReference type="EMBL" id="MBB4663002.1"/>
    </source>
</evidence>
<keyword evidence="4 7" id="KW-0812">Transmembrane</keyword>
<organism evidence="9 10">
    <name type="scientific">Conexibacter arvalis</name>
    <dbReference type="NCBI Taxonomy" id="912552"/>
    <lineage>
        <taxon>Bacteria</taxon>
        <taxon>Bacillati</taxon>
        <taxon>Actinomycetota</taxon>
        <taxon>Thermoleophilia</taxon>
        <taxon>Solirubrobacterales</taxon>
        <taxon>Conexibacteraceae</taxon>
        <taxon>Conexibacter</taxon>
    </lineage>
</organism>
<evidence type="ECO:0000256" key="5">
    <source>
        <dbReference type="ARBA" id="ARBA00022989"/>
    </source>
</evidence>
<dbReference type="SUPFAM" id="SSF161098">
    <property type="entry name" value="MetI-like"/>
    <property type="match status" value="1"/>
</dbReference>
<comment type="subcellular location">
    <subcellularLocation>
        <location evidence="1 7">Cell membrane</location>
        <topology evidence="1 7">Multi-pass membrane protein</topology>
    </subcellularLocation>
</comment>